<protein>
    <submittedName>
        <fullName evidence="1">Uncharacterized protein</fullName>
    </submittedName>
</protein>
<accession>A0A8S9KZ27</accession>
<dbReference type="Proteomes" id="UP000712281">
    <property type="component" value="Unassembled WGS sequence"/>
</dbReference>
<reference evidence="1" key="1">
    <citation type="submission" date="2019-12" db="EMBL/GenBank/DDBJ databases">
        <title>Genome sequencing and annotation of Brassica cretica.</title>
        <authorList>
            <person name="Studholme D.J."/>
            <person name="Sarris P.F."/>
        </authorList>
    </citation>
    <scope>NUCLEOTIDE SEQUENCE</scope>
    <source>
        <strain evidence="1">PFS-001/15</strain>
        <tissue evidence="1">Leaf</tissue>
    </source>
</reference>
<proteinExistence type="predicted"/>
<comment type="caution">
    <text evidence="1">The sequence shown here is derived from an EMBL/GenBank/DDBJ whole genome shotgun (WGS) entry which is preliminary data.</text>
</comment>
<evidence type="ECO:0000313" key="1">
    <source>
        <dbReference type="EMBL" id="KAF2601010.1"/>
    </source>
</evidence>
<organism evidence="1 2">
    <name type="scientific">Brassica cretica</name>
    <name type="common">Mustard</name>
    <dbReference type="NCBI Taxonomy" id="69181"/>
    <lineage>
        <taxon>Eukaryota</taxon>
        <taxon>Viridiplantae</taxon>
        <taxon>Streptophyta</taxon>
        <taxon>Embryophyta</taxon>
        <taxon>Tracheophyta</taxon>
        <taxon>Spermatophyta</taxon>
        <taxon>Magnoliopsida</taxon>
        <taxon>eudicotyledons</taxon>
        <taxon>Gunneridae</taxon>
        <taxon>Pentapetalae</taxon>
        <taxon>rosids</taxon>
        <taxon>malvids</taxon>
        <taxon>Brassicales</taxon>
        <taxon>Brassicaceae</taxon>
        <taxon>Brassiceae</taxon>
        <taxon>Brassica</taxon>
    </lineage>
</organism>
<dbReference type="EMBL" id="QGKW02000717">
    <property type="protein sequence ID" value="KAF2601010.1"/>
    <property type="molecule type" value="Genomic_DNA"/>
</dbReference>
<gene>
    <name evidence="1" type="ORF">F2Q68_00011534</name>
</gene>
<name>A0A8S9KZ27_BRACR</name>
<evidence type="ECO:0000313" key="2">
    <source>
        <dbReference type="Proteomes" id="UP000712281"/>
    </source>
</evidence>
<dbReference type="AlphaFoldDB" id="A0A8S9KZ27"/>
<sequence>MSTPINSPPRIRFLAPQNLSSNTFTVEEHLPCFKSESKIDEAAYTKNIFSLDIRNSEDDAKRMKP</sequence>